<dbReference type="OrthoDB" id="4227082at2"/>
<feature type="compositionally biased region" description="Low complexity" evidence="2">
    <location>
        <begin position="183"/>
        <end position="197"/>
    </location>
</feature>
<accession>A0A6H9YXM9</accession>
<organism evidence="3 4">
    <name type="scientific">Actinomadura rudentiformis</name>
    <dbReference type="NCBI Taxonomy" id="359158"/>
    <lineage>
        <taxon>Bacteria</taxon>
        <taxon>Bacillati</taxon>
        <taxon>Actinomycetota</taxon>
        <taxon>Actinomycetes</taxon>
        <taxon>Streptosporangiales</taxon>
        <taxon>Thermomonosporaceae</taxon>
        <taxon>Actinomadura</taxon>
    </lineage>
</organism>
<evidence type="ECO:0000313" key="4">
    <source>
        <dbReference type="Proteomes" id="UP000468735"/>
    </source>
</evidence>
<protein>
    <submittedName>
        <fullName evidence="3">Uncharacterized protein</fullName>
    </submittedName>
</protein>
<evidence type="ECO:0000256" key="2">
    <source>
        <dbReference type="SAM" id="MobiDB-lite"/>
    </source>
</evidence>
<dbReference type="RefSeq" id="WP_151562110.1">
    <property type="nucleotide sequence ID" value="NZ_WBMT01000009.1"/>
</dbReference>
<reference evidence="3 4" key="1">
    <citation type="submission" date="2019-09" db="EMBL/GenBank/DDBJ databases">
        <title>Actinomadura physcomitrii sp. nov., a novel actinomycete isolated from moss [Physcomitrium sphaericum (Ludw) Fuernr].</title>
        <authorList>
            <person name="Zhuang X."/>
            <person name="Liu C."/>
        </authorList>
    </citation>
    <scope>NUCLEOTIDE SEQUENCE [LARGE SCALE GENOMIC DNA]</scope>
    <source>
        <strain evidence="3 4">HMC1</strain>
    </source>
</reference>
<comment type="caution">
    <text evidence="3">The sequence shown here is derived from an EMBL/GenBank/DDBJ whole genome shotgun (WGS) entry which is preliminary data.</text>
</comment>
<dbReference type="EMBL" id="WBMT01000009">
    <property type="protein sequence ID" value="KAB2347354.1"/>
    <property type="molecule type" value="Genomic_DNA"/>
</dbReference>
<proteinExistence type="predicted"/>
<evidence type="ECO:0000313" key="3">
    <source>
        <dbReference type="EMBL" id="KAB2347354.1"/>
    </source>
</evidence>
<feature type="coiled-coil region" evidence="1">
    <location>
        <begin position="23"/>
        <end position="75"/>
    </location>
</feature>
<keyword evidence="1" id="KW-0175">Coiled coil</keyword>
<name>A0A6H9YXM9_9ACTN</name>
<dbReference type="AlphaFoldDB" id="A0A6H9YXM9"/>
<feature type="region of interest" description="Disordered" evidence="2">
    <location>
        <begin position="171"/>
        <end position="208"/>
    </location>
</feature>
<keyword evidence="4" id="KW-1185">Reference proteome</keyword>
<gene>
    <name evidence="3" type="ORF">F8566_20290</name>
</gene>
<dbReference type="Proteomes" id="UP000468735">
    <property type="component" value="Unassembled WGS sequence"/>
</dbReference>
<evidence type="ECO:0000256" key="1">
    <source>
        <dbReference type="SAM" id="Coils"/>
    </source>
</evidence>
<sequence>MADFADLIKNAKLPEDGVSICLRSDLALQHEELEGRLEAARTADQQNTLAAGGQARKIAEEIQALEEQMREHTHRFVFRGIPRRRYRDLMEQYPPREGNKDDALFGADNSTFPHALIAACCIDPVMTRDQVEELCEVLTDGQVLELFGCALALNRGLVDVPKSVAASAILAKPAPRSRQPEPGASAGDGSWAGSLAGPPATSTTRPAV</sequence>